<evidence type="ECO:0000256" key="9">
    <source>
        <dbReference type="PIRSR" id="PIRSR602401-1"/>
    </source>
</evidence>
<proteinExistence type="inferred from homology"/>
<evidence type="ECO:0000256" key="8">
    <source>
        <dbReference type="ARBA" id="ARBA00023033"/>
    </source>
</evidence>
<dbReference type="CDD" id="cd11065">
    <property type="entry name" value="CYP64-like"/>
    <property type="match status" value="1"/>
</dbReference>
<evidence type="ECO:0000313" key="11">
    <source>
        <dbReference type="EMBL" id="PPR05069.1"/>
    </source>
</evidence>
<dbReference type="InterPro" id="IPR001128">
    <property type="entry name" value="Cyt_P450"/>
</dbReference>
<dbReference type="AlphaFoldDB" id="A0A409YQ00"/>
<evidence type="ECO:0000256" key="2">
    <source>
        <dbReference type="ARBA" id="ARBA00005179"/>
    </source>
</evidence>
<dbReference type="OrthoDB" id="2789670at2759"/>
<evidence type="ECO:0000256" key="5">
    <source>
        <dbReference type="ARBA" id="ARBA00022723"/>
    </source>
</evidence>
<keyword evidence="6" id="KW-0560">Oxidoreductase</keyword>
<evidence type="ECO:0008006" key="13">
    <source>
        <dbReference type="Google" id="ProtNLM"/>
    </source>
</evidence>
<name>A0A409YQ00_9AGAR</name>
<dbReference type="InterPro" id="IPR036396">
    <property type="entry name" value="Cyt_P450_sf"/>
</dbReference>
<keyword evidence="5 9" id="KW-0479">Metal-binding</keyword>
<keyword evidence="12" id="KW-1185">Reference proteome</keyword>
<keyword evidence="10" id="KW-1133">Transmembrane helix</keyword>
<gene>
    <name evidence="11" type="ORF">CVT24_010256</name>
</gene>
<protein>
    <recommendedName>
        <fullName evidence="13">Cytochrome P450</fullName>
    </recommendedName>
</protein>
<reference evidence="11 12" key="1">
    <citation type="journal article" date="2018" name="Evol. Lett.">
        <title>Horizontal gene cluster transfer increased hallucinogenic mushroom diversity.</title>
        <authorList>
            <person name="Reynolds H.T."/>
            <person name="Vijayakumar V."/>
            <person name="Gluck-Thaler E."/>
            <person name="Korotkin H.B."/>
            <person name="Matheny P.B."/>
            <person name="Slot J.C."/>
        </authorList>
    </citation>
    <scope>NUCLEOTIDE SEQUENCE [LARGE SCALE GENOMIC DNA]</scope>
    <source>
        <strain evidence="11 12">2629</strain>
    </source>
</reference>
<evidence type="ECO:0000256" key="6">
    <source>
        <dbReference type="ARBA" id="ARBA00023002"/>
    </source>
</evidence>
<comment type="pathway">
    <text evidence="2">Secondary metabolite biosynthesis.</text>
</comment>
<dbReference type="GO" id="GO:0020037">
    <property type="term" value="F:heme binding"/>
    <property type="evidence" value="ECO:0007669"/>
    <property type="project" value="InterPro"/>
</dbReference>
<keyword evidence="10" id="KW-0472">Membrane</keyword>
<dbReference type="PRINTS" id="PR00463">
    <property type="entry name" value="EP450I"/>
</dbReference>
<dbReference type="GO" id="GO:0016705">
    <property type="term" value="F:oxidoreductase activity, acting on paired donors, with incorporation or reduction of molecular oxygen"/>
    <property type="evidence" value="ECO:0007669"/>
    <property type="project" value="InterPro"/>
</dbReference>
<keyword evidence="4 9" id="KW-0349">Heme</keyword>
<evidence type="ECO:0000313" key="12">
    <source>
        <dbReference type="Proteomes" id="UP000284842"/>
    </source>
</evidence>
<comment type="caution">
    <text evidence="11">The sequence shown here is derived from an EMBL/GenBank/DDBJ whole genome shotgun (WGS) entry which is preliminary data.</text>
</comment>
<dbReference type="STRING" id="181874.A0A409YQ00"/>
<keyword evidence="8" id="KW-0503">Monooxygenase</keyword>
<dbReference type="Pfam" id="PF00067">
    <property type="entry name" value="p450"/>
    <property type="match status" value="1"/>
</dbReference>
<keyword evidence="7 9" id="KW-0408">Iron</keyword>
<comment type="cofactor">
    <cofactor evidence="1 9">
        <name>heme</name>
        <dbReference type="ChEBI" id="CHEBI:30413"/>
    </cofactor>
</comment>
<evidence type="ECO:0000256" key="4">
    <source>
        <dbReference type="ARBA" id="ARBA00022617"/>
    </source>
</evidence>
<dbReference type="Gene3D" id="1.10.630.10">
    <property type="entry name" value="Cytochrome P450"/>
    <property type="match status" value="1"/>
</dbReference>
<organism evidence="11 12">
    <name type="scientific">Panaeolus cyanescens</name>
    <dbReference type="NCBI Taxonomy" id="181874"/>
    <lineage>
        <taxon>Eukaryota</taxon>
        <taxon>Fungi</taxon>
        <taxon>Dikarya</taxon>
        <taxon>Basidiomycota</taxon>
        <taxon>Agaricomycotina</taxon>
        <taxon>Agaricomycetes</taxon>
        <taxon>Agaricomycetidae</taxon>
        <taxon>Agaricales</taxon>
        <taxon>Agaricineae</taxon>
        <taxon>Galeropsidaceae</taxon>
        <taxon>Panaeolus</taxon>
    </lineage>
</organism>
<comment type="similarity">
    <text evidence="3">Belongs to the cytochrome P450 family.</text>
</comment>
<dbReference type="PRINTS" id="PR00385">
    <property type="entry name" value="P450"/>
</dbReference>
<dbReference type="SUPFAM" id="SSF48264">
    <property type="entry name" value="Cytochrome P450"/>
    <property type="match status" value="1"/>
</dbReference>
<dbReference type="InParanoid" id="A0A409YQ00"/>
<evidence type="ECO:0000256" key="1">
    <source>
        <dbReference type="ARBA" id="ARBA00001971"/>
    </source>
</evidence>
<dbReference type="Proteomes" id="UP000284842">
    <property type="component" value="Unassembled WGS sequence"/>
</dbReference>
<evidence type="ECO:0000256" key="3">
    <source>
        <dbReference type="ARBA" id="ARBA00010617"/>
    </source>
</evidence>
<accession>A0A409YQ00</accession>
<dbReference type="GO" id="GO:0005506">
    <property type="term" value="F:iron ion binding"/>
    <property type="evidence" value="ECO:0007669"/>
    <property type="project" value="InterPro"/>
</dbReference>
<keyword evidence="10" id="KW-0812">Transmembrane</keyword>
<dbReference type="GO" id="GO:0004497">
    <property type="term" value="F:monooxygenase activity"/>
    <property type="evidence" value="ECO:0007669"/>
    <property type="project" value="UniProtKB-KW"/>
</dbReference>
<dbReference type="InterPro" id="IPR050364">
    <property type="entry name" value="Cytochrome_P450_fung"/>
</dbReference>
<dbReference type="PANTHER" id="PTHR46300:SF5">
    <property type="entry name" value="CYTOCHROME P450"/>
    <property type="match status" value="1"/>
</dbReference>
<feature type="binding site" description="axial binding residue" evidence="9">
    <location>
        <position position="450"/>
    </location>
    <ligand>
        <name>heme</name>
        <dbReference type="ChEBI" id="CHEBI:30413"/>
    </ligand>
    <ligandPart>
        <name>Fe</name>
        <dbReference type="ChEBI" id="CHEBI:18248"/>
    </ligandPart>
</feature>
<dbReference type="PANTHER" id="PTHR46300">
    <property type="entry name" value="P450, PUTATIVE (EUROFUNG)-RELATED-RELATED"/>
    <property type="match status" value="1"/>
</dbReference>
<dbReference type="InterPro" id="IPR002401">
    <property type="entry name" value="Cyt_P450_E_grp-I"/>
</dbReference>
<sequence length="527" mass="59458">MLTETIADLTSSSTIAVTYTITATITTIVLLIALHINNIRRSTSKGPLPPGPKPRYLIGNALEIPFLNASRRYLEWATEFGSSLVYLEALGNKILILNSYEDAEELLESRTRIYCDRPVVHTLDMLGWDYNFALYPYGEQWRAHRRVSHQALKPEATHKYHPIQLKKVHNMMLGLLDTPERFWEHSKMLSISLPLTTMYGYEVQSLDDPAVLAADKGAEIGQRIFAPGGSLVNVFPVLKHVPWTWTQRLAKESRRLAAEMKRIPLEGLLKDMANGTATPSMVGEFMERKQTVGASEEEERLVINVANTVYGAAAGTTMSAINSTLYLLVTHPHVQLFAQAEIDRVFGTPRLPTFDDRGSLPYVEAIYREVMRLYPPLPLALPHKTVEDDWYKGYFIPKGTNVSGNIWAMNRDVKRYPEPDTFKPERFINIDGSLNKDDKITAYGFGRRGCIGKHVASDMLWLTTATLLACFSARKKRDSQGNEIDVDHGYKEEGFVLLKAPIECDITPRSEVWKALVEGTKDEGYAY</sequence>
<dbReference type="EMBL" id="NHTK01000852">
    <property type="protein sequence ID" value="PPR05069.1"/>
    <property type="molecule type" value="Genomic_DNA"/>
</dbReference>
<feature type="transmembrane region" description="Helical" evidence="10">
    <location>
        <begin position="15"/>
        <end position="36"/>
    </location>
</feature>
<evidence type="ECO:0000256" key="7">
    <source>
        <dbReference type="ARBA" id="ARBA00023004"/>
    </source>
</evidence>
<evidence type="ECO:0000256" key="10">
    <source>
        <dbReference type="SAM" id="Phobius"/>
    </source>
</evidence>